<dbReference type="InterPro" id="IPR011767">
    <property type="entry name" value="GLR_AS"/>
</dbReference>
<evidence type="ECO:0000256" key="7">
    <source>
        <dbReference type="RuleBase" id="RU364065"/>
    </source>
</evidence>
<dbReference type="SUPFAM" id="SSF52833">
    <property type="entry name" value="Thioredoxin-like"/>
    <property type="match status" value="1"/>
</dbReference>
<evidence type="ECO:0000313" key="10">
    <source>
        <dbReference type="Proteomes" id="UP001143349"/>
    </source>
</evidence>
<dbReference type="AlphaFoldDB" id="A0AAD3P2C6"/>
<dbReference type="PANTHER" id="PTHR45694:SF18">
    <property type="entry name" value="GLUTAREDOXIN-1-RELATED"/>
    <property type="match status" value="1"/>
</dbReference>
<feature type="domain" description="Glutaredoxin" evidence="8">
    <location>
        <begin position="4"/>
        <end position="64"/>
    </location>
</feature>
<dbReference type="PROSITE" id="PS00195">
    <property type="entry name" value="GLUTAREDOXIN_1"/>
    <property type="match status" value="1"/>
</dbReference>
<proteinExistence type="inferred from homology"/>
<keyword evidence="10" id="KW-1185">Reference proteome</keyword>
<dbReference type="Pfam" id="PF00462">
    <property type="entry name" value="Glutaredoxin"/>
    <property type="match status" value="1"/>
</dbReference>
<evidence type="ECO:0000256" key="2">
    <source>
        <dbReference type="ARBA" id="ARBA00007787"/>
    </source>
</evidence>
<dbReference type="NCBIfam" id="NF041212">
    <property type="entry name" value="Uxx_star"/>
    <property type="match status" value="1"/>
</dbReference>
<dbReference type="GO" id="GO:0034599">
    <property type="term" value="P:cellular response to oxidative stress"/>
    <property type="evidence" value="ECO:0007669"/>
    <property type="project" value="TreeGrafter"/>
</dbReference>
<evidence type="ECO:0000256" key="4">
    <source>
        <dbReference type="ARBA" id="ARBA00022982"/>
    </source>
</evidence>
<dbReference type="CDD" id="cd03418">
    <property type="entry name" value="GRX_GRXb_1_3_like"/>
    <property type="match status" value="1"/>
</dbReference>
<keyword evidence="7" id="KW-0963">Cytoplasm</keyword>
<reference evidence="9" key="2">
    <citation type="submission" date="2023-01" db="EMBL/GenBank/DDBJ databases">
        <authorList>
            <person name="Sun Q."/>
            <person name="Evtushenko L."/>
        </authorList>
    </citation>
    <scope>NUCLEOTIDE SEQUENCE</scope>
    <source>
        <strain evidence="9">VKM B-2222</strain>
    </source>
</reference>
<dbReference type="InterPro" id="IPR014025">
    <property type="entry name" value="Glutaredoxin_subgr"/>
</dbReference>
<dbReference type="GO" id="GO:0015038">
    <property type="term" value="F:glutathione disulfide oxidoreductase activity"/>
    <property type="evidence" value="ECO:0007669"/>
    <property type="project" value="UniProtKB-UniRule"/>
</dbReference>
<comment type="function">
    <text evidence="1 7">Has a glutathione-disulfide oxidoreductase activity in the presence of NADPH and glutathione reductase. Reduces low molecular weight disulfides and proteins.</text>
</comment>
<organism evidence="9 10">
    <name type="scientific">Paracoccus kondratievae</name>
    <dbReference type="NCBI Taxonomy" id="135740"/>
    <lineage>
        <taxon>Bacteria</taxon>
        <taxon>Pseudomonadati</taxon>
        <taxon>Pseudomonadota</taxon>
        <taxon>Alphaproteobacteria</taxon>
        <taxon>Rhodobacterales</taxon>
        <taxon>Paracoccaceae</taxon>
        <taxon>Paracoccus</taxon>
    </lineage>
</organism>
<evidence type="ECO:0000313" key="9">
    <source>
        <dbReference type="EMBL" id="GLK65523.1"/>
    </source>
</evidence>
<dbReference type="PRINTS" id="PR00160">
    <property type="entry name" value="GLUTAREDOXIN"/>
</dbReference>
<dbReference type="InterPro" id="IPR002109">
    <property type="entry name" value="Glutaredoxin"/>
</dbReference>
<keyword evidence="5" id="KW-1015">Disulfide bond</keyword>
<dbReference type="EMBL" id="BSFH01000091">
    <property type="protein sequence ID" value="GLK65523.1"/>
    <property type="molecule type" value="Genomic_DNA"/>
</dbReference>
<dbReference type="InterPro" id="IPR036249">
    <property type="entry name" value="Thioredoxin-like_sf"/>
</dbReference>
<dbReference type="Proteomes" id="UP001143349">
    <property type="component" value="Unassembled WGS sequence"/>
</dbReference>
<keyword evidence="4 7" id="KW-0249">Electron transport</keyword>
<reference evidence="9" key="1">
    <citation type="journal article" date="2014" name="Int. J. Syst. Evol. Microbiol.">
        <title>Complete genome sequence of Corynebacterium casei LMG S-19264T (=DSM 44701T), isolated from a smear-ripened cheese.</title>
        <authorList>
            <consortium name="US DOE Joint Genome Institute (JGI-PGF)"/>
            <person name="Walter F."/>
            <person name="Albersmeier A."/>
            <person name="Kalinowski J."/>
            <person name="Ruckert C."/>
        </authorList>
    </citation>
    <scope>NUCLEOTIDE SEQUENCE</scope>
    <source>
        <strain evidence="9">VKM B-2222</strain>
    </source>
</reference>
<sequence length="87" mass="9615">MAKVEIYTTPTCPYCHAAKSLLQRKGIAYEETDVSRDPKLREAMTQRAGGRRTVPQIFIDGQHFGGSDDLHALDRQGRLDGLLGLTA</sequence>
<dbReference type="FunFam" id="3.40.30.10:FF:000018">
    <property type="entry name" value="Glutaredoxin"/>
    <property type="match status" value="1"/>
</dbReference>
<dbReference type="RefSeq" id="WP_271180127.1">
    <property type="nucleotide sequence ID" value="NZ_BSFH01000091.1"/>
</dbReference>
<gene>
    <name evidence="9" type="primary">grxC</name>
    <name evidence="9" type="ORF">GCM10017635_30000</name>
</gene>
<dbReference type="PANTHER" id="PTHR45694">
    <property type="entry name" value="GLUTAREDOXIN 2"/>
    <property type="match status" value="1"/>
</dbReference>
<dbReference type="InterPro" id="IPR011900">
    <property type="entry name" value="GRX_bact"/>
</dbReference>
<dbReference type="PROSITE" id="PS51354">
    <property type="entry name" value="GLUTAREDOXIN_2"/>
    <property type="match status" value="1"/>
</dbReference>
<evidence type="ECO:0000256" key="6">
    <source>
        <dbReference type="ARBA" id="ARBA00023284"/>
    </source>
</evidence>
<keyword evidence="6 7" id="KW-0676">Redox-active center</keyword>
<evidence type="ECO:0000256" key="3">
    <source>
        <dbReference type="ARBA" id="ARBA00022448"/>
    </source>
</evidence>
<dbReference type="Gene3D" id="3.40.30.10">
    <property type="entry name" value="Glutaredoxin"/>
    <property type="match status" value="1"/>
</dbReference>
<evidence type="ECO:0000256" key="1">
    <source>
        <dbReference type="ARBA" id="ARBA00002549"/>
    </source>
</evidence>
<comment type="similarity">
    <text evidence="2 7">Belongs to the glutaredoxin family.</text>
</comment>
<dbReference type="GO" id="GO:0005737">
    <property type="term" value="C:cytoplasm"/>
    <property type="evidence" value="ECO:0007669"/>
    <property type="project" value="TreeGrafter"/>
</dbReference>
<name>A0AAD3P2C6_9RHOB</name>
<accession>A0AAD3P2C6</accession>
<comment type="caution">
    <text evidence="9">The sequence shown here is derived from an EMBL/GenBank/DDBJ whole genome shotgun (WGS) entry which is preliminary data.</text>
</comment>
<evidence type="ECO:0000259" key="8">
    <source>
        <dbReference type="Pfam" id="PF00462"/>
    </source>
</evidence>
<dbReference type="GO" id="GO:0045454">
    <property type="term" value="P:cell redox homeostasis"/>
    <property type="evidence" value="ECO:0007669"/>
    <property type="project" value="InterPro"/>
</dbReference>
<evidence type="ECO:0000256" key="5">
    <source>
        <dbReference type="ARBA" id="ARBA00023157"/>
    </source>
</evidence>
<dbReference type="NCBIfam" id="TIGR02181">
    <property type="entry name" value="GRX_bact"/>
    <property type="match status" value="1"/>
</dbReference>
<keyword evidence="3 7" id="KW-0813">Transport</keyword>
<protein>
    <recommendedName>
        <fullName evidence="7">Glutaredoxin</fullName>
    </recommendedName>
</protein>